<evidence type="ECO:0000313" key="2">
    <source>
        <dbReference type="Proteomes" id="UP000284548"/>
    </source>
</evidence>
<evidence type="ECO:0008006" key="3">
    <source>
        <dbReference type="Google" id="ProtNLM"/>
    </source>
</evidence>
<dbReference type="Proteomes" id="UP000284548">
    <property type="component" value="Unassembled WGS sequence"/>
</dbReference>
<reference evidence="1 2" key="1">
    <citation type="submission" date="2018-08" db="EMBL/GenBank/DDBJ databases">
        <title>A genome reference for cultivated species of the human gut microbiota.</title>
        <authorList>
            <person name="Zou Y."/>
            <person name="Xue W."/>
            <person name="Luo G."/>
        </authorList>
    </citation>
    <scope>NUCLEOTIDE SEQUENCE [LARGE SCALE GENOMIC DNA]</scope>
    <source>
        <strain evidence="1 2">AM16-54</strain>
    </source>
</reference>
<proteinExistence type="predicted"/>
<protein>
    <recommendedName>
        <fullName evidence="3">DUF3244 domain-containing protein</fullName>
    </recommendedName>
</protein>
<evidence type="ECO:0000313" key="1">
    <source>
        <dbReference type="EMBL" id="RHH75877.1"/>
    </source>
</evidence>
<sequence length="117" mass="13340">MKKFGVLLCVMLCVPMFAFKANNEEQIILTVQYERPDKGHGGLHRTSVRHLYLDQNDHILTIPNSEGWVVEIYQDETLLYRETICNDGIVVIPSDIKGEMILKVTNGSIVYFGDLNL</sequence>
<name>A0A174M4H7_9BACT</name>
<gene>
    <name evidence="1" type="ORF">DW192_14950</name>
</gene>
<dbReference type="RefSeq" id="WP_118255785.1">
    <property type="nucleotide sequence ID" value="NZ_JAPDUO010000075.1"/>
</dbReference>
<dbReference type="AlphaFoldDB" id="A0A174M4H7"/>
<organism evidence="1 2">
    <name type="scientific">Segatella copri</name>
    <dbReference type="NCBI Taxonomy" id="165179"/>
    <lineage>
        <taxon>Bacteria</taxon>
        <taxon>Pseudomonadati</taxon>
        <taxon>Bacteroidota</taxon>
        <taxon>Bacteroidia</taxon>
        <taxon>Bacteroidales</taxon>
        <taxon>Prevotellaceae</taxon>
        <taxon>Segatella</taxon>
    </lineage>
</organism>
<comment type="caution">
    <text evidence="1">The sequence shown here is derived from an EMBL/GenBank/DDBJ whole genome shotgun (WGS) entry which is preliminary data.</text>
</comment>
<accession>A0A174M4H7</accession>
<dbReference type="EMBL" id="QRKB01000062">
    <property type="protein sequence ID" value="RHH75877.1"/>
    <property type="molecule type" value="Genomic_DNA"/>
</dbReference>